<name>A0A848CG68_9FIRM</name>
<sequence>MGKRVMIFLKLIFRISLFCGYFYVLFVNLVCGFAMSGIETRWDALKVLACAFLMAAGLPGVIWYQHHRIEKLEKKLEDIYRI</sequence>
<organism evidence="2 3">
    <name type="scientific">Dorea formicigenerans</name>
    <dbReference type="NCBI Taxonomy" id="39486"/>
    <lineage>
        <taxon>Bacteria</taxon>
        <taxon>Bacillati</taxon>
        <taxon>Bacillota</taxon>
        <taxon>Clostridia</taxon>
        <taxon>Lachnospirales</taxon>
        <taxon>Lachnospiraceae</taxon>
        <taxon>Dorea</taxon>
    </lineage>
</organism>
<keyword evidence="1" id="KW-1133">Transmembrane helix</keyword>
<dbReference type="AlphaFoldDB" id="A0A848CG68"/>
<dbReference type="EMBL" id="JABAFX010000002">
    <property type="protein sequence ID" value="NME56109.1"/>
    <property type="molecule type" value="Genomic_DNA"/>
</dbReference>
<protein>
    <submittedName>
        <fullName evidence="2">Uncharacterized protein</fullName>
    </submittedName>
</protein>
<dbReference type="RefSeq" id="WP_168932974.1">
    <property type="nucleotide sequence ID" value="NZ_JABAFX010000002.1"/>
</dbReference>
<dbReference type="Proteomes" id="UP000580130">
    <property type="component" value="Unassembled WGS sequence"/>
</dbReference>
<accession>A0A848CG68</accession>
<keyword evidence="1" id="KW-0472">Membrane</keyword>
<comment type="caution">
    <text evidence="2">The sequence shown here is derived from an EMBL/GenBank/DDBJ whole genome shotgun (WGS) entry which is preliminary data.</text>
</comment>
<evidence type="ECO:0000256" key="1">
    <source>
        <dbReference type="SAM" id="Phobius"/>
    </source>
</evidence>
<feature type="transmembrane region" description="Helical" evidence="1">
    <location>
        <begin position="44"/>
        <end position="64"/>
    </location>
</feature>
<evidence type="ECO:0000313" key="2">
    <source>
        <dbReference type="EMBL" id="NME56109.1"/>
    </source>
</evidence>
<keyword evidence="1" id="KW-0812">Transmembrane</keyword>
<reference evidence="2 3" key="1">
    <citation type="submission" date="2020-04" db="EMBL/GenBank/DDBJ databases">
        <authorList>
            <person name="Hitch T.C.A."/>
            <person name="Wylensek D."/>
            <person name="Clavel T."/>
        </authorList>
    </citation>
    <scope>NUCLEOTIDE SEQUENCE [LARGE SCALE GENOMIC DNA]</scope>
    <source>
        <strain evidence="2 3">BSM-383-APC-5F</strain>
    </source>
</reference>
<feature type="transmembrane region" description="Helical" evidence="1">
    <location>
        <begin position="12"/>
        <end position="38"/>
    </location>
</feature>
<gene>
    <name evidence="2" type="ORF">HF855_01390</name>
</gene>
<proteinExistence type="predicted"/>
<evidence type="ECO:0000313" key="3">
    <source>
        <dbReference type="Proteomes" id="UP000580130"/>
    </source>
</evidence>